<dbReference type="Proteomes" id="UP001448207">
    <property type="component" value="Unassembled WGS sequence"/>
</dbReference>
<evidence type="ECO:0000313" key="1">
    <source>
        <dbReference type="EMBL" id="KAL0079051.1"/>
    </source>
</evidence>
<evidence type="ECO:0000313" key="2">
    <source>
        <dbReference type="Proteomes" id="UP001448207"/>
    </source>
</evidence>
<dbReference type="EMBL" id="JBCLYO010000023">
    <property type="protein sequence ID" value="KAL0079051.1"/>
    <property type="molecule type" value="Genomic_DNA"/>
</dbReference>
<feature type="non-terminal residue" evidence="1">
    <location>
        <position position="1"/>
    </location>
</feature>
<reference evidence="1 2" key="1">
    <citation type="submission" date="2024-04" db="EMBL/GenBank/DDBJ databases">
        <title>Symmetric and asymmetric DNA N6-adenine methylation regulates different biological responses in Mucorales.</title>
        <authorList>
            <consortium name="Lawrence Berkeley National Laboratory"/>
            <person name="Lax C."/>
            <person name="Mondo S.J."/>
            <person name="Osorio-Concepcion M."/>
            <person name="Muszewska A."/>
            <person name="Corrochano-Luque M."/>
            <person name="Gutierrez G."/>
            <person name="Riley R."/>
            <person name="Lipzen A."/>
            <person name="Guo J."/>
            <person name="Hundley H."/>
            <person name="Amirebrahimi M."/>
            <person name="Ng V."/>
            <person name="Lorenzo-Gutierrez D."/>
            <person name="Binder U."/>
            <person name="Yang J."/>
            <person name="Song Y."/>
            <person name="Canovas D."/>
            <person name="Navarro E."/>
            <person name="Freitag M."/>
            <person name="Gabaldon T."/>
            <person name="Grigoriev I.V."/>
            <person name="Corrochano L.M."/>
            <person name="Nicolas F.E."/>
            <person name="Garre V."/>
        </authorList>
    </citation>
    <scope>NUCLEOTIDE SEQUENCE [LARGE SCALE GENOMIC DNA]</scope>
    <source>
        <strain evidence="1 2">L51</strain>
    </source>
</reference>
<proteinExistence type="predicted"/>
<accession>A0ABR3AQ26</accession>
<name>A0ABR3AQ26_PHYBL</name>
<gene>
    <name evidence="1" type="ORF">J3Q64DRAFT_1763353</name>
</gene>
<sequence length="84" mass="9886">KSQNLHIRNSIHTIKDRRVFHLAFWKCNNENLASPRLVSPHLTSPHLTSPHLTSPHLNSTHFNSFHIFLSLYIKIYISCFSFYI</sequence>
<keyword evidence="2" id="KW-1185">Reference proteome</keyword>
<organism evidence="1 2">
    <name type="scientific">Phycomyces blakesleeanus</name>
    <dbReference type="NCBI Taxonomy" id="4837"/>
    <lineage>
        <taxon>Eukaryota</taxon>
        <taxon>Fungi</taxon>
        <taxon>Fungi incertae sedis</taxon>
        <taxon>Mucoromycota</taxon>
        <taxon>Mucoromycotina</taxon>
        <taxon>Mucoromycetes</taxon>
        <taxon>Mucorales</taxon>
        <taxon>Phycomycetaceae</taxon>
        <taxon>Phycomyces</taxon>
    </lineage>
</organism>
<protein>
    <submittedName>
        <fullName evidence="1">Uncharacterized protein</fullName>
    </submittedName>
</protein>
<comment type="caution">
    <text evidence="1">The sequence shown here is derived from an EMBL/GenBank/DDBJ whole genome shotgun (WGS) entry which is preliminary data.</text>
</comment>